<accession>A0AAD3HQ46</accession>
<gene>
    <name evidence="1" type="ORF">Agub_g10768</name>
</gene>
<keyword evidence="2" id="KW-1185">Reference proteome</keyword>
<comment type="caution">
    <text evidence="1">The sequence shown here is derived from an EMBL/GenBank/DDBJ whole genome shotgun (WGS) entry which is preliminary data.</text>
</comment>
<sequence length="256" mass="27697">MSLDKVLQELASEGTPKLKHIDQVADRSTPAIGPDAHVGHWDKGQFLKEVESGCPLKHVEDPKDRSEPRIEGKCTRIIPHFHHTSTSIPATSRGHLSWIPTNACASLLAPAADVQLHPSNRAAHLAEVKALGGHHALLSELSAASQAGGPALAHVEAPADRSAPVVEGAHVGKWDKSGFLQEIQSPPQLKHVERTADRSVPKVEPGVQVKRNSHHELLSEIRTSSPQALRHVQDTADRSEPRVTHTAALRVTAERQ</sequence>
<dbReference type="AlphaFoldDB" id="A0AAD3HQ46"/>
<name>A0AAD3HQ46_9CHLO</name>
<proteinExistence type="predicted"/>
<evidence type="ECO:0000313" key="2">
    <source>
        <dbReference type="Proteomes" id="UP001054857"/>
    </source>
</evidence>
<dbReference type="Proteomes" id="UP001054857">
    <property type="component" value="Unassembled WGS sequence"/>
</dbReference>
<reference evidence="1 2" key="1">
    <citation type="journal article" date="2021" name="Sci. Rep.">
        <title>Genome sequencing of the multicellular alga Astrephomene provides insights into convergent evolution of germ-soma differentiation.</title>
        <authorList>
            <person name="Yamashita S."/>
            <person name="Yamamoto K."/>
            <person name="Matsuzaki R."/>
            <person name="Suzuki S."/>
            <person name="Yamaguchi H."/>
            <person name="Hirooka S."/>
            <person name="Minakuchi Y."/>
            <person name="Miyagishima S."/>
            <person name="Kawachi M."/>
            <person name="Toyoda A."/>
            <person name="Nozaki H."/>
        </authorList>
    </citation>
    <scope>NUCLEOTIDE SEQUENCE [LARGE SCALE GENOMIC DNA]</scope>
    <source>
        <strain evidence="1 2">NIES-4017</strain>
    </source>
</reference>
<protein>
    <submittedName>
        <fullName evidence="1">Uncharacterized protein</fullName>
    </submittedName>
</protein>
<dbReference type="EMBL" id="BMAR01000026">
    <property type="protein sequence ID" value="GFR48816.1"/>
    <property type="molecule type" value="Genomic_DNA"/>
</dbReference>
<evidence type="ECO:0000313" key="1">
    <source>
        <dbReference type="EMBL" id="GFR48816.1"/>
    </source>
</evidence>
<organism evidence="1 2">
    <name type="scientific">Astrephomene gubernaculifera</name>
    <dbReference type="NCBI Taxonomy" id="47775"/>
    <lineage>
        <taxon>Eukaryota</taxon>
        <taxon>Viridiplantae</taxon>
        <taxon>Chlorophyta</taxon>
        <taxon>core chlorophytes</taxon>
        <taxon>Chlorophyceae</taxon>
        <taxon>CS clade</taxon>
        <taxon>Chlamydomonadales</taxon>
        <taxon>Astrephomenaceae</taxon>
        <taxon>Astrephomene</taxon>
    </lineage>
</organism>